<reference evidence="1 2" key="1">
    <citation type="journal article" date="2014" name="J. Infect. Dis.">
        <title>Molecular characterization of a novel botulinum neurotoxin type H gene.</title>
        <authorList>
            <person name="Dover N."/>
            <person name="Barash J.R."/>
            <person name="Hill K.K."/>
            <person name="Xie G."/>
            <person name="Arnon S.S."/>
        </authorList>
    </citation>
    <scope>NUCLEOTIDE SEQUENCE [LARGE SCALE GENOMIC DNA]</scope>
    <source>
        <strain evidence="1 2">IBCA10-7060</strain>
    </source>
</reference>
<dbReference type="EMBL" id="CP069280">
    <property type="protein sequence ID" value="QRI54908.1"/>
    <property type="molecule type" value="Genomic_DNA"/>
</dbReference>
<sequence length="151" mass="17523">MSKETENLKLFKYDSETDDFNTTTFNVQQALNNNWDKIDSKYEDTTKELTEIKETDKKQQSDIELLQFKTQVAGYTRVNKSDGIFTDIVYYDKNEKRIGVSKLQSKNSDGQYLAQVLYVYKDAGSSTVSETYRFKLEYDSDGDLIARKLVV</sequence>
<evidence type="ECO:0000313" key="1">
    <source>
        <dbReference type="EMBL" id="QRI54908.1"/>
    </source>
</evidence>
<evidence type="ECO:0000313" key="2">
    <source>
        <dbReference type="Proteomes" id="UP000663464"/>
    </source>
</evidence>
<gene>
    <name evidence="1" type="ORF">JQS73_07385</name>
</gene>
<proteinExistence type="predicted"/>
<dbReference type="AlphaFoldDB" id="A0ABD7CNS9"/>
<dbReference type="Proteomes" id="UP000663464">
    <property type="component" value="Chromosome"/>
</dbReference>
<dbReference type="RefSeq" id="WP_047403578.1">
    <property type="nucleotide sequence ID" value="NZ_CP069280.1"/>
</dbReference>
<protein>
    <submittedName>
        <fullName evidence="1">Uncharacterized protein</fullName>
    </submittedName>
</protein>
<organism evidence="1 2">
    <name type="scientific">Clostridium botulinum</name>
    <dbReference type="NCBI Taxonomy" id="1491"/>
    <lineage>
        <taxon>Bacteria</taxon>
        <taxon>Bacillati</taxon>
        <taxon>Bacillota</taxon>
        <taxon>Clostridia</taxon>
        <taxon>Eubacteriales</taxon>
        <taxon>Clostridiaceae</taxon>
        <taxon>Clostridium</taxon>
    </lineage>
</organism>
<name>A0ABD7CNS9_CLOBO</name>
<accession>A0ABD7CNS9</accession>